<dbReference type="AlphaFoldDB" id="A0A8C0TS95"/>
<feature type="compositionally biased region" description="Pro residues" evidence="11">
    <location>
        <begin position="1"/>
        <end position="11"/>
    </location>
</feature>
<keyword evidence="7" id="KW-0970">Cilium biogenesis/degradation</keyword>
<keyword evidence="6" id="KW-0963">Cytoplasm</keyword>
<evidence type="ECO:0000256" key="8">
    <source>
        <dbReference type="ARBA" id="ARBA00023069"/>
    </source>
</evidence>
<feature type="compositionally biased region" description="Pro residues" evidence="11">
    <location>
        <begin position="55"/>
        <end position="64"/>
    </location>
</feature>
<evidence type="ECO:0000256" key="9">
    <source>
        <dbReference type="ARBA" id="ARBA00023212"/>
    </source>
</evidence>
<organism evidence="12 13">
    <name type="scientific">Canis lupus familiaris</name>
    <name type="common">Dog</name>
    <name type="synonym">Canis familiaris</name>
    <dbReference type="NCBI Taxonomy" id="9615"/>
    <lineage>
        <taxon>Eukaryota</taxon>
        <taxon>Metazoa</taxon>
        <taxon>Chordata</taxon>
        <taxon>Craniata</taxon>
        <taxon>Vertebrata</taxon>
        <taxon>Euteleostomi</taxon>
        <taxon>Mammalia</taxon>
        <taxon>Eutheria</taxon>
        <taxon>Laurasiatheria</taxon>
        <taxon>Carnivora</taxon>
        <taxon>Caniformia</taxon>
        <taxon>Canidae</taxon>
        <taxon>Canis</taxon>
    </lineage>
</organism>
<evidence type="ECO:0000256" key="6">
    <source>
        <dbReference type="ARBA" id="ARBA00022490"/>
    </source>
</evidence>
<sequence length="446" mass="49154">PHADPPAPPPTRTLQPRARPPRGPSINPPRPLPYRLRRGRPVCRRAPPPRRGAARPPPGRPRPWQPGRRRTRSPTEHAGTKCGRRSLRAPPAAPRARRRVASDRDGRRRRAPTALASAASRSPGTCGGPGLRGAGSPAALARRPAPRLPAGGGARAGARAVADACAVAVGTTGGAGTLTVTLGRGAGRDLRRRPASRPGSFPPPPPGTWGSALRRGNSLYSHVAGTTAAASPCSASLRRPQSRSPCCSVRCARVGAAPSRRPKSLPCRRCTFRIFSEGQVYVRMMCTAKKCGIRFQPPAIILIYENEMKEKSRQRIMPVRNFSKFSDCSRAAEQLKNNPRHKNYLEQVPLRQLEKLFSFLRGYLWGQSLAETMEQFKRETTIDPEEDLNKLDDKELAKRKSIMDELFEKNQKKKDDPNFVYDIEVEFPQDEQLQSCGWDTESADEF</sequence>
<feature type="compositionally biased region" description="Low complexity" evidence="11">
    <location>
        <begin position="134"/>
        <end position="143"/>
    </location>
</feature>
<dbReference type="GO" id="GO:0000922">
    <property type="term" value="C:spindle pole"/>
    <property type="evidence" value="ECO:0007669"/>
    <property type="project" value="UniProtKB-SubCell"/>
</dbReference>
<dbReference type="InterPro" id="IPR029412">
    <property type="entry name" value="CEP19"/>
</dbReference>
<dbReference type="GO" id="GO:0005814">
    <property type="term" value="C:centriole"/>
    <property type="evidence" value="ECO:0007669"/>
    <property type="project" value="UniProtKB-SubCell"/>
</dbReference>
<accession>A0A8C0TS95</accession>
<evidence type="ECO:0000256" key="5">
    <source>
        <dbReference type="ARBA" id="ARBA00022015"/>
    </source>
</evidence>
<proteinExistence type="inferred from homology"/>
<reference evidence="12" key="2">
    <citation type="submission" date="2025-08" db="UniProtKB">
        <authorList>
            <consortium name="Ensembl"/>
        </authorList>
    </citation>
    <scope>IDENTIFICATION</scope>
</reference>
<evidence type="ECO:0000313" key="12">
    <source>
        <dbReference type="Ensembl" id="ENSCAFP00040041603.1"/>
    </source>
</evidence>
<dbReference type="Ensembl" id="ENSCAFT00040047660.1">
    <property type="protein sequence ID" value="ENSCAFP00040041603.1"/>
    <property type="gene ID" value="ENSCAFG00040025536.1"/>
</dbReference>
<name>A0A8C0TS95_CANLF</name>
<evidence type="ECO:0000256" key="7">
    <source>
        <dbReference type="ARBA" id="ARBA00022794"/>
    </source>
</evidence>
<reference evidence="12" key="1">
    <citation type="submission" date="2018-10" db="EMBL/GenBank/DDBJ databases">
        <title>De novo assembly of a Great Dane genome.</title>
        <authorList>
            <person name="Kidd J.M."/>
            <person name="Pendleton A.L."/>
            <person name="Shen F."/>
            <person name="Emery S."/>
        </authorList>
    </citation>
    <scope>NUCLEOTIDE SEQUENCE [LARGE SCALE GENOMIC DNA]</scope>
    <source>
        <strain evidence="12">Great Dane</strain>
    </source>
</reference>
<feature type="region of interest" description="Disordered" evidence="11">
    <location>
        <begin position="185"/>
        <end position="213"/>
    </location>
</feature>
<dbReference type="GO" id="GO:0030030">
    <property type="term" value="P:cell projection organization"/>
    <property type="evidence" value="ECO:0007669"/>
    <property type="project" value="UniProtKB-KW"/>
</dbReference>
<comment type="similarity">
    <text evidence="4">Belongs to the CEP19 family.</text>
</comment>
<evidence type="ECO:0000256" key="1">
    <source>
        <dbReference type="ARBA" id="ARBA00004114"/>
    </source>
</evidence>
<keyword evidence="8" id="KW-0969">Cilium</keyword>
<keyword evidence="10" id="KW-0966">Cell projection</keyword>
<feature type="compositionally biased region" description="Pro residues" evidence="11">
    <location>
        <begin position="21"/>
        <end position="32"/>
    </location>
</feature>
<evidence type="ECO:0000256" key="10">
    <source>
        <dbReference type="ARBA" id="ARBA00023273"/>
    </source>
</evidence>
<protein>
    <recommendedName>
        <fullName evidence="5">Centrosomal protein of 19 kDa</fullName>
    </recommendedName>
</protein>
<keyword evidence="9" id="KW-0206">Cytoskeleton</keyword>
<dbReference type="PANTHER" id="PTHR31539:SF1">
    <property type="entry name" value="CENTROSOMAL PROTEIN OF 19 KDA"/>
    <property type="match status" value="1"/>
</dbReference>
<dbReference type="PANTHER" id="PTHR31539">
    <property type="entry name" value="CENTROSOMAL PROTEIN OF 19K CEP19"/>
    <property type="match status" value="1"/>
</dbReference>
<dbReference type="Proteomes" id="UP000694542">
    <property type="component" value="Chromosome 33"/>
</dbReference>
<evidence type="ECO:0000256" key="2">
    <source>
        <dbReference type="ARBA" id="ARBA00004120"/>
    </source>
</evidence>
<dbReference type="Pfam" id="PF14933">
    <property type="entry name" value="CEP19"/>
    <property type="match status" value="1"/>
</dbReference>
<evidence type="ECO:0000313" key="13">
    <source>
        <dbReference type="Proteomes" id="UP000694542"/>
    </source>
</evidence>
<evidence type="ECO:0000256" key="11">
    <source>
        <dbReference type="SAM" id="MobiDB-lite"/>
    </source>
</evidence>
<evidence type="ECO:0000256" key="4">
    <source>
        <dbReference type="ARBA" id="ARBA00009371"/>
    </source>
</evidence>
<evidence type="ECO:0000256" key="3">
    <source>
        <dbReference type="ARBA" id="ARBA00004647"/>
    </source>
</evidence>
<feature type="region of interest" description="Disordered" evidence="11">
    <location>
        <begin position="1"/>
        <end position="154"/>
    </location>
</feature>
<comment type="subcellular location">
    <subcellularLocation>
        <location evidence="2">Cytoplasm</location>
        <location evidence="2">Cytoskeleton</location>
        <location evidence="2">Cilium basal body</location>
    </subcellularLocation>
    <subcellularLocation>
        <location evidence="1">Cytoplasm</location>
        <location evidence="1">Cytoskeleton</location>
        <location evidence="1">Microtubule organizing center</location>
        <location evidence="1">Centrosome</location>
        <location evidence="1">Centriole</location>
    </subcellularLocation>
    <subcellularLocation>
        <location evidence="3">Cytoplasm</location>
        <location evidence="3">Cytoskeleton</location>
        <location evidence="3">Spindle pole</location>
    </subcellularLocation>
</comment>